<comment type="similarity">
    <text evidence="2 10">Belongs to the class-II aminoacyl-tRNA synthetase family.</text>
</comment>
<dbReference type="PANTHER" id="PTHR30075:SF2">
    <property type="entry name" value="GLYCINE--TRNA LIGASE, CHLOROPLASTIC_MITOCHONDRIAL 2"/>
    <property type="match status" value="1"/>
</dbReference>
<dbReference type="PROSITE" id="PS50861">
    <property type="entry name" value="AA_TRNA_LIGASE_II_GLYAB"/>
    <property type="match status" value="1"/>
</dbReference>
<dbReference type="PANTHER" id="PTHR30075">
    <property type="entry name" value="GLYCYL-TRNA SYNTHETASE"/>
    <property type="match status" value="1"/>
</dbReference>
<dbReference type="AlphaFoldDB" id="A0A1H2WF22"/>
<feature type="domain" description="DALR anticodon binding" evidence="11">
    <location>
        <begin position="578"/>
        <end position="676"/>
    </location>
</feature>
<dbReference type="EC" id="6.1.1.14" evidence="10"/>
<dbReference type="GO" id="GO:0005524">
    <property type="term" value="F:ATP binding"/>
    <property type="evidence" value="ECO:0007669"/>
    <property type="project" value="UniProtKB-UniRule"/>
</dbReference>
<dbReference type="Pfam" id="PF05746">
    <property type="entry name" value="DALR_1"/>
    <property type="match status" value="1"/>
</dbReference>
<evidence type="ECO:0000256" key="4">
    <source>
        <dbReference type="ARBA" id="ARBA00022598"/>
    </source>
</evidence>
<evidence type="ECO:0000256" key="3">
    <source>
        <dbReference type="ARBA" id="ARBA00022490"/>
    </source>
</evidence>
<keyword evidence="7 10" id="KW-0648">Protein biosynthesis</keyword>
<dbReference type="GO" id="GO:0006420">
    <property type="term" value="P:arginyl-tRNA aminoacylation"/>
    <property type="evidence" value="ECO:0007669"/>
    <property type="project" value="InterPro"/>
</dbReference>
<keyword evidence="3 10" id="KW-0963">Cytoplasm</keyword>
<comment type="subcellular location">
    <subcellularLocation>
        <location evidence="1 10">Cytoplasm</location>
    </subcellularLocation>
</comment>
<evidence type="ECO:0000259" key="11">
    <source>
        <dbReference type="Pfam" id="PF05746"/>
    </source>
</evidence>
<dbReference type="Proteomes" id="UP000182379">
    <property type="component" value="Unassembled WGS sequence"/>
</dbReference>
<sequence length="686" mass="76198">MANLLYEIGTEEMPAQYMPGILKEYQELAGKKLAEARIPFSTVKVYGTPRRMAFLAEGVAEKQEDSNVESKGPSLKIAFDKDGNATRAAQGFARGQGVDVKDLVQKDGYVYAVKHLAGKKTEELLPAILDDILHSLNFPKTMRWADYDFGFVRPFRWMVALLDDKVIPVEANDVKSGREARGHRFLSNHLITIPDAAAYEKTMEDNFVMVDVDKRRETIRKQIEDLAVAEGGKAAISPDLLEEVTFLVEYPTALCGHIDDKYLRLPDCAIITPMRDHQRYFPMFDKDGKLMPKFITVRNGGKEHLDIVTHGNERVLRARLDDAVFFFDNDRKKSLAQHREGLHEVAFQHGLGNMYDKTERLQKLCDELLKATGLEADAKAVERAALLSKADLVTGMVTEFTELQGTMGKEYALLDNEGEKVAQAIGEQYMPRFAGDELPQSNEGRILAVADKLDNIVATFSRGMAPTGSQDPYALRRQALGILNIVADGDVHFPLRDVLAETLKNLPVEVENEARLLDEVADFFAQRAKNMLLDKGVRYDVVDAVLAAPGLDDLADIFVRADALSAYLETEKAADSIQAFTRVENISKNNVVEAPVDAALFQDAAEKALYEAVKKVAAASAPLAADRKYADLLAANDELAAPVNAFFDAVMVMDKEEKVKNNRLALLNQVKKQVNQVADLSQLVMK</sequence>
<evidence type="ECO:0000256" key="6">
    <source>
        <dbReference type="ARBA" id="ARBA00022840"/>
    </source>
</evidence>
<organism evidence="12 13">
    <name type="scientific">Acidaminococcus fermentans</name>
    <dbReference type="NCBI Taxonomy" id="905"/>
    <lineage>
        <taxon>Bacteria</taxon>
        <taxon>Bacillati</taxon>
        <taxon>Bacillota</taxon>
        <taxon>Negativicutes</taxon>
        <taxon>Acidaminococcales</taxon>
        <taxon>Acidaminococcaceae</taxon>
        <taxon>Acidaminococcus</taxon>
    </lineage>
</organism>
<evidence type="ECO:0000313" key="13">
    <source>
        <dbReference type="Proteomes" id="UP000182379"/>
    </source>
</evidence>
<dbReference type="GO" id="GO:0004820">
    <property type="term" value="F:glycine-tRNA ligase activity"/>
    <property type="evidence" value="ECO:0007669"/>
    <property type="project" value="UniProtKB-UniRule"/>
</dbReference>
<dbReference type="RefSeq" id="WP_074705727.1">
    <property type="nucleotide sequence ID" value="NZ_FNOP01000006.1"/>
</dbReference>
<dbReference type="InterPro" id="IPR015944">
    <property type="entry name" value="Gly-tRNA-synth_bsu"/>
</dbReference>
<reference evidence="12 13" key="1">
    <citation type="submission" date="2016-10" db="EMBL/GenBank/DDBJ databases">
        <authorList>
            <person name="Varghese N."/>
            <person name="Submissions S."/>
        </authorList>
    </citation>
    <scope>NUCLEOTIDE SEQUENCE [LARGE SCALE GENOMIC DNA]</scope>
    <source>
        <strain evidence="12 13">WCC6</strain>
    </source>
</reference>
<comment type="caution">
    <text evidence="12">The sequence shown here is derived from an EMBL/GenBank/DDBJ whole genome shotgun (WGS) entry which is preliminary data.</text>
</comment>
<name>A0A1H2WF22_ACIFE</name>
<proteinExistence type="inferred from homology"/>
<dbReference type="GO" id="GO:0004814">
    <property type="term" value="F:arginine-tRNA ligase activity"/>
    <property type="evidence" value="ECO:0007669"/>
    <property type="project" value="InterPro"/>
</dbReference>
<evidence type="ECO:0000256" key="5">
    <source>
        <dbReference type="ARBA" id="ARBA00022741"/>
    </source>
</evidence>
<evidence type="ECO:0000256" key="1">
    <source>
        <dbReference type="ARBA" id="ARBA00004496"/>
    </source>
</evidence>
<dbReference type="PRINTS" id="PR01045">
    <property type="entry name" value="TRNASYNTHGB"/>
</dbReference>
<evidence type="ECO:0000256" key="10">
    <source>
        <dbReference type="HAMAP-Rule" id="MF_00255"/>
    </source>
</evidence>
<dbReference type="Pfam" id="PF02092">
    <property type="entry name" value="tRNA_synt_2f"/>
    <property type="match status" value="1"/>
</dbReference>
<keyword evidence="4 10" id="KW-0436">Ligase</keyword>
<evidence type="ECO:0000256" key="7">
    <source>
        <dbReference type="ARBA" id="ARBA00022917"/>
    </source>
</evidence>
<gene>
    <name evidence="10" type="primary">glyS</name>
    <name evidence="12" type="ORF">SAMN05216495_10612</name>
</gene>
<comment type="subunit">
    <text evidence="10">Tetramer of two alpha and two beta subunits.</text>
</comment>
<evidence type="ECO:0000256" key="8">
    <source>
        <dbReference type="ARBA" id="ARBA00023146"/>
    </source>
</evidence>
<evidence type="ECO:0000313" key="12">
    <source>
        <dbReference type="EMBL" id="SDW78874.1"/>
    </source>
</evidence>
<dbReference type="GO" id="GO:0005829">
    <property type="term" value="C:cytosol"/>
    <property type="evidence" value="ECO:0007669"/>
    <property type="project" value="TreeGrafter"/>
</dbReference>
<dbReference type="HAMAP" id="MF_00255">
    <property type="entry name" value="Gly_tRNA_synth_beta"/>
    <property type="match status" value="1"/>
</dbReference>
<dbReference type="EMBL" id="FNOP01000006">
    <property type="protein sequence ID" value="SDW78874.1"/>
    <property type="molecule type" value="Genomic_DNA"/>
</dbReference>
<dbReference type="GO" id="GO:0006426">
    <property type="term" value="P:glycyl-tRNA aminoacylation"/>
    <property type="evidence" value="ECO:0007669"/>
    <property type="project" value="UniProtKB-UniRule"/>
</dbReference>
<dbReference type="InterPro" id="IPR008909">
    <property type="entry name" value="DALR_anticod-bd"/>
</dbReference>
<keyword evidence="5 10" id="KW-0547">Nucleotide-binding</keyword>
<accession>A0A1H2WF22</accession>
<comment type="catalytic activity">
    <reaction evidence="9 10">
        <text>tRNA(Gly) + glycine + ATP = glycyl-tRNA(Gly) + AMP + diphosphate</text>
        <dbReference type="Rhea" id="RHEA:16013"/>
        <dbReference type="Rhea" id="RHEA-COMP:9664"/>
        <dbReference type="Rhea" id="RHEA-COMP:9683"/>
        <dbReference type="ChEBI" id="CHEBI:30616"/>
        <dbReference type="ChEBI" id="CHEBI:33019"/>
        <dbReference type="ChEBI" id="CHEBI:57305"/>
        <dbReference type="ChEBI" id="CHEBI:78442"/>
        <dbReference type="ChEBI" id="CHEBI:78522"/>
        <dbReference type="ChEBI" id="CHEBI:456215"/>
        <dbReference type="EC" id="6.1.1.14"/>
    </reaction>
</comment>
<dbReference type="SUPFAM" id="SSF109604">
    <property type="entry name" value="HD-domain/PDEase-like"/>
    <property type="match status" value="1"/>
</dbReference>
<keyword evidence="6 10" id="KW-0067">ATP-binding</keyword>
<evidence type="ECO:0000256" key="9">
    <source>
        <dbReference type="ARBA" id="ARBA00047937"/>
    </source>
</evidence>
<keyword evidence="8 10" id="KW-0030">Aminoacyl-tRNA synthetase</keyword>
<dbReference type="InterPro" id="IPR006194">
    <property type="entry name" value="Gly-tRNA-synth_heterodimer"/>
</dbReference>
<evidence type="ECO:0000256" key="2">
    <source>
        <dbReference type="ARBA" id="ARBA00008226"/>
    </source>
</evidence>
<protein>
    <recommendedName>
        <fullName evidence="10">Glycine--tRNA ligase beta subunit</fullName>
        <ecNumber evidence="10">6.1.1.14</ecNumber>
    </recommendedName>
    <alternativeName>
        <fullName evidence="10">Glycyl-tRNA synthetase beta subunit</fullName>
        <shortName evidence="10">GlyRS</shortName>
    </alternativeName>
</protein>
<dbReference type="NCBIfam" id="TIGR00211">
    <property type="entry name" value="glyS"/>
    <property type="match status" value="1"/>
</dbReference>